<protein>
    <submittedName>
        <fullName evidence="1">Uncharacterized protein</fullName>
    </submittedName>
</protein>
<gene>
    <name evidence="1" type="ORF">CPT75_08865</name>
</gene>
<name>A0A317G1K0_BUTFI</name>
<evidence type="ECO:0000313" key="1">
    <source>
        <dbReference type="EMBL" id="PWT27206.1"/>
    </source>
</evidence>
<dbReference type="Proteomes" id="UP000245488">
    <property type="component" value="Chromosome"/>
</dbReference>
<reference evidence="1 2" key="1">
    <citation type="submission" date="2017-09" db="EMBL/GenBank/DDBJ databases">
        <title>High-quality draft genome sequence of Butyrivibrio fibrisolvens INBov1, isolated from cow rumen.</title>
        <authorList>
            <person name="Rodriguez Hernaez J."/>
            <person name="Rivarola M."/>
            <person name="Paniego N."/>
            <person name="Cravero S."/>
            <person name="Ceron Cucchi M."/>
            <person name="Martinez M.C."/>
        </authorList>
    </citation>
    <scope>NUCLEOTIDE SEQUENCE [LARGE SCALE GENOMIC DNA]</scope>
    <source>
        <strain evidence="1 2">INBov1</strain>
    </source>
</reference>
<comment type="caution">
    <text evidence="1">The sequence shown here is derived from an EMBL/GenBank/DDBJ whole genome shotgun (WGS) entry which is preliminary data.</text>
</comment>
<dbReference type="RefSeq" id="WP_110072786.1">
    <property type="nucleotide sequence ID" value="NZ_CM009896.1"/>
</dbReference>
<dbReference type="EMBL" id="NXNG01000001">
    <property type="protein sequence ID" value="PWT27206.1"/>
    <property type="molecule type" value="Genomic_DNA"/>
</dbReference>
<proteinExistence type="predicted"/>
<accession>A0A317G1K0</accession>
<dbReference type="AlphaFoldDB" id="A0A317G1K0"/>
<evidence type="ECO:0000313" key="2">
    <source>
        <dbReference type="Proteomes" id="UP000245488"/>
    </source>
</evidence>
<organism evidence="1 2">
    <name type="scientific">Butyrivibrio fibrisolvens</name>
    <dbReference type="NCBI Taxonomy" id="831"/>
    <lineage>
        <taxon>Bacteria</taxon>
        <taxon>Bacillati</taxon>
        <taxon>Bacillota</taxon>
        <taxon>Clostridia</taxon>
        <taxon>Lachnospirales</taxon>
        <taxon>Lachnospiraceae</taxon>
        <taxon>Butyrivibrio</taxon>
    </lineage>
</organism>
<keyword evidence="2" id="KW-1185">Reference proteome</keyword>
<sequence>MKKKIKHLYNLSRDCYSLFERTVNEEKLNFIYDKNVISMSKAGDNYYYLHDELSSPMYITGTDGATIFFLSLFGYDVLNNECDISL</sequence>